<dbReference type="GO" id="GO:0005524">
    <property type="term" value="F:ATP binding"/>
    <property type="evidence" value="ECO:0007669"/>
    <property type="project" value="UniProtKB-KW"/>
</dbReference>
<keyword evidence="3 5" id="KW-0067">ATP-binding</keyword>
<keyword evidence="6" id="KW-1185">Reference proteome</keyword>
<protein>
    <submittedName>
        <fullName evidence="5">ABC transporter ATP-binding protein</fullName>
    </submittedName>
</protein>
<dbReference type="InterPro" id="IPR050093">
    <property type="entry name" value="ABC_SmlMolc_Importer"/>
</dbReference>
<evidence type="ECO:0000259" key="4">
    <source>
        <dbReference type="PROSITE" id="PS50893"/>
    </source>
</evidence>
<dbReference type="PANTHER" id="PTHR42781:SF4">
    <property type="entry name" value="SPERMIDINE_PUTRESCINE IMPORT ATP-BINDING PROTEIN POTA"/>
    <property type="match status" value="1"/>
</dbReference>
<dbReference type="KEGG" id="als:DJ013_09305"/>
<dbReference type="EMBL" id="CP029480">
    <property type="protein sequence ID" value="AWV98357.1"/>
    <property type="molecule type" value="Genomic_DNA"/>
</dbReference>
<dbReference type="SUPFAM" id="SSF52540">
    <property type="entry name" value="P-loop containing nucleoside triphosphate hydrolases"/>
    <property type="match status" value="1"/>
</dbReference>
<dbReference type="PROSITE" id="PS50893">
    <property type="entry name" value="ABC_TRANSPORTER_2"/>
    <property type="match status" value="1"/>
</dbReference>
<feature type="domain" description="ABC transporter" evidence="4">
    <location>
        <begin position="19"/>
        <end position="251"/>
    </location>
</feature>
<evidence type="ECO:0000313" key="6">
    <source>
        <dbReference type="Proteomes" id="UP000249873"/>
    </source>
</evidence>
<name>A0A2Z4GAX5_9BACT</name>
<evidence type="ECO:0000256" key="3">
    <source>
        <dbReference type="ARBA" id="ARBA00022840"/>
    </source>
</evidence>
<dbReference type="OrthoDB" id="9802264at2"/>
<dbReference type="Proteomes" id="UP000249873">
    <property type="component" value="Chromosome"/>
</dbReference>
<gene>
    <name evidence="5" type="ORF">DJ013_09305</name>
</gene>
<accession>A0A2Z4GAX5</accession>
<keyword evidence="2" id="KW-0547">Nucleotide-binding</keyword>
<dbReference type="RefSeq" id="WP_111371544.1">
    <property type="nucleotide sequence ID" value="NZ_CP029480.1"/>
</dbReference>
<organism evidence="5 6">
    <name type="scientific">Arcticibacterium luteifluviistationis</name>
    <dbReference type="NCBI Taxonomy" id="1784714"/>
    <lineage>
        <taxon>Bacteria</taxon>
        <taxon>Pseudomonadati</taxon>
        <taxon>Bacteroidota</taxon>
        <taxon>Cytophagia</taxon>
        <taxon>Cytophagales</taxon>
        <taxon>Leadbetterellaceae</taxon>
        <taxon>Arcticibacterium</taxon>
    </lineage>
</organism>
<dbReference type="Gene3D" id="3.40.50.300">
    <property type="entry name" value="P-loop containing nucleotide triphosphate hydrolases"/>
    <property type="match status" value="1"/>
</dbReference>
<proteinExistence type="predicted"/>
<keyword evidence="1" id="KW-0813">Transport</keyword>
<evidence type="ECO:0000313" key="5">
    <source>
        <dbReference type="EMBL" id="AWV98357.1"/>
    </source>
</evidence>
<evidence type="ECO:0000256" key="1">
    <source>
        <dbReference type="ARBA" id="ARBA00022448"/>
    </source>
</evidence>
<reference evidence="5 6" key="1">
    <citation type="submission" date="2018-05" db="EMBL/GenBank/DDBJ databases">
        <title>Complete genome sequence of Arcticibacterium luteifluviistationis SM1504T, a cytophagaceae bacterium isolated from Arctic surface seawater.</title>
        <authorList>
            <person name="Li Y."/>
            <person name="Qin Q.-L."/>
        </authorList>
    </citation>
    <scope>NUCLEOTIDE SEQUENCE [LARGE SCALE GENOMIC DNA]</scope>
    <source>
        <strain evidence="5 6">SM1504</strain>
    </source>
</reference>
<dbReference type="InterPro" id="IPR003593">
    <property type="entry name" value="AAA+_ATPase"/>
</dbReference>
<dbReference type="InterPro" id="IPR003439">
    <property type="entry name" value="ABC_transporter-like_ATP-bd"/>
</dbReference>
<dbReference type="Pfam" id="PF00005">
    <property type="entry name" value="ABC_tran"/>
    <property type="match status" value="1"/>
</dbReference>
<sequence length="340" mass="38170">MELLIITEINLTQDLTKVLEVQNLNFSIEDNKIVDDVSLSLKKHQILALLGQSGSGKSTILKLIAGLLEPNSGSLLIDSESITPPSGKLIPGHPKIKIVRQDNPLFPNISLRENIEYELRFFNDEYKAERVEKLLKVTGLKKAEHQLPRHSSEGEQQRAAIARALADEPSLLLLDEPFSNLDYKNKSTLKEEVKQLVAEENMACIFVTHDISDVFGTADQLAILKKGKITQIDEPLKVYNYPSTTYEASISGEFNVFKRDIASHLFGITTPKKRLLIRPEAIKISFSGKHKANITAVTGRGVYKELTLEIETETLKCFTMETYDIGDDVLFDILRYADID</sequence>
<dbReference type="InterPro" id="IPR027417">
    <property type="entry name" value="P-loop_NTPase"/>
</dbReference>
<dbReference type="AlphaFoldDB" id="A0A2Z4GAX5"/>
<evidence type="ECO:0000256" key="2">
    <source>
        <dbReference type="ARBA" id="ARBA00022741"/>
    </source>
</evidence>
<dbReference type="SMART" id="SM00382">
    <property type="entry name" value="AAA"/>
    <property type="match status" value="1"/>
</dbReference>
<dbReference type="PANTHER" id="PTHR42781">
    <property type="entry name" value="SPERMIDINE/PUTRESCINE IMPORT ATP-BINDING PROTEIN POTA"/>
    <property type="match status" value="1"/>
</dbReference>
<dbReference type="GO" id="GO:0016887">
    <property type="term" value="F:ATP hydrolysis activity"/>
    <property type="evidence" value="ECO:0007669"/>
    <property type="project" value="InterPro"/>
</dbReference>